<keyword evidence="8" id="KW-0472">Membrane</keyword>
<feature type="domain" description="ABC transporter" evidence="10">
    <location>
        <begin position="254"/>
        <end position="497"/>
    </location>
</feature>
<evidence type="ECO:0000313" key="11">
    <source>
        <dbReference type="EMBL" id="OQA58035.1"/>
    </source>
</evidence>
<dbReference type="CDD" id="cd03215">
    <property type="entry name" value="ABC_Carb_Monos_II"/>
    <property type="match status" value="1"/>
</dbReference>
<sequence>MGPQLILKLSNISKTFPGVQALKNVDMDVRYGEVHCLVGENGSGKSTLIRIISGVESPESGTIEINGNSYKKLTVRQAMREGVQVIYQDLSLFPDLSVGENIAFNWLVENSQWLINQKEYLQRANEELERLDSKIDMKEQVSNLSMSQKQIVAIARALVLDAKLLIFDEPTTALTKKEIDTLLKTIEELKQRNITSIFVSHKLNEVFRIADIITVLRDGEKIGDFAANELDENKLAYYMTGREIIYETFDSEIKKGKRVIELRELTRKPHFSNVNLSVNEGEIVGITGPLGAGRTELALSLFGLNHPQSGEILFEDKRVHIGNPAKARELGITLLPEDRHSQGLFRTKTITDNLTAATLEQLRRFLIIDQTRAKEESNKVFNDLRIKASSMDTIVETLSGGNQQRVVLGKWLATNPKLFILDSPTVGIDVGSKSEIYEIIHELARNRMAIIMISDEIPEIYHNCNRIIVMRDGKITANVNTSDTTEDELRSLVEGRA</sequence>
<evidence type="ECO:0000256" key="5">
    <source>
        <dbReference type="ARBA" id="ARBA00022741"/>
    </source>
</evidence>
<keyword evidence="5" id="KW-0547">Nucleotide-binding</keyword>
<dbReference type="GO" id="GO:0005524">
    <property type="term" value="F:ATP binding"/>
    <property type="evidence" value="ECO:0007669"/>
    <property type="project" value="UniProtKB-KW"/>
</dbReference>
<dbReference type="InterPro" id="IPR027417">
    <property type="entry name" value="P-loop_NTPase"/>
</dbReference>
<feature type="domain" description="ABC transporter" evidence="10">
    <location>
        <begin position="7"/>
        <end position="243"/>
    </location>
</feature>
<keyword evidence="2" id="KW-1003">Cell membrane</keyword>
<keyword evidence="11" id="KW-0378">Hydrolase</keyword>
<dbReference type="AlphaFoldDB" id="A0A1V5SU45"/>
<comment type="caution">
    <text evidence="11">The sequence shown here is derived from an EMBL/GenBank/DDBJ whole genome shotgun (WGS) entry which is preliminary data.</text>
</comment>
<dbReference type="SMART" id="SM00382">
    <property type="entry name" value="AAA"/>
    <property type="match status" value="2"/>
</dbReference>
<reference evidence="11" key="1">
    <citation type="submission" date="2017-02" db="EMBL/GenBank/DDBJ databases">
        <title>Delving into the versatile metabolic prowess of the omnipresent phylum Bacteroidetes.</title>
        <authorList>
            <person name="Nobu M.K."/>
            <person name="Mei R."/>
            <person name="Narihiro T."/>
            <person name="Kuroda K."/>
            <person name="Liu W.-T."/>
        </authorList>
    </citation>
    <scope>NUCLEOTIDE SEQUENCE</scope>
    <source>
        <strain evidence="11">ADurb.Bin276</strain>
    </source>
</reference>
<dbReference type="InterPro" id="IPR050107">
    <property type="entry name" value="ABC_carbohydrate_import_ATPase"/>
</dbReference>
<evidence type="ECO:0000256" key="4">
    <source>
        <dbReference type="ARBA" id="ARBA00022737"/>
    </source>
</evidence>
<dbReference type="EMBL" id="MWBQ01000081">
    <property type="protein sequence ID" value="OQA58035.1"/>
    <property type="molecule type" value="Genomic_DNA"/>
</dbReference>
<dbReference type="Proteomes" id="UP000485569">
    <property type="component" value="Unassembled WGS sequence"/>
</dbReference>
<dbReference type="EC" id="3.6.3.17" evidence="11"/>
<gene>
    <name evidence="11" type="primary">mglA_4</name>
    <name evidence="11" type="ORF">BWY41_01136</name>
</gene>
<keyword evidence="1" id="KW-0813">Transport</keyword>
<evidence type="ECO:0000256" key="7">
    <source>
        <dbReference type="ARBA" id="ARBA00022967"/>
    </source>
</evidence>
<keyword evidence="9" id="KW-0175">Coiled coil</keyword>
<proteinExistence type="predicted"/>
<dbReference type="InterPro" id="IPR003439">
    <property type="entry name" value="ABC_transporter-like_ATP-bd"/>
</dbReference>
<evidence type="ECO:0000256" key="6">
    <source>
        <dbReference type="ARBA" id="ARBA00022840"/>
    </source>
</evidence>
<keyword evidence="6 11" id="KW-0067">ATP-binding</keyword>
<keyword evidence="3" id="KW-0762">Sugar transport</keyword>
<keyword evidence="7" id="KW-1278">Translocase</keyword>
<dbReference type="PROSITE" id="PS50893">
    <property type="entry name" value="ABC_TRANSPORTER_2"/>
    <property type="match status" value="2"/>
</dbReference>
<dbReference type="SUPFAM" id="SSF52540">
    <property type="entry name" value="P-loop containing nucleoside triphosphate hydrolases"/>
    <property type="match status" value="2"/>
</dbReference>
<name>A0A1V5SU45_9BACT</name>
<dbReference type="PANTHER" id="PTHR43790">
    <property type="entry name" value="CARBOHYDRATE TRANSPORT ATP-BINDING PROTEIN MG119-RELATED"/>
    <property type="match status" value="1"/>
</dbReference>
<evidence type="ECO:0000256" key="3">
    <source>
        <dbReference type="ARBA" id="ARBA00022597"/>
    </source>
</evidence>
<feature type="coiled-coil region" evidence="9">
    <location>
        <begin position="114"/>
        <end position="141"/>
    </location>
</feature>
<organism evidence="11">
    <name type="scientific">Candidatus Atribacter allofermentans</name>
    <dbReference type="NCBI Taxonomy" id="1852833"/>
    <lineage>
        <taxon>Bacteria</taxon>
        <taxon>Pseudomonadati</taxon>
        <taxon>Atribacterota</taxon>
        <taxon>Atribacteria</taxon>
        <taxon>Atribacterales</taxon>
        <taxon>Atribacteraceae</taxon>
        <taxon>Atribacter</taxon>
    </lineage>
</organism>
<dbReference type="CDD" id="cd03216">
    <property type="entry name" value="ABC_Carb_Monos_I"/>
    <property type="match status" value="1"/>
</dbReference>
<evidence type="ECO:0000256" key="2">
    <source>
        <dbReference type="ARBA" id="ARBA00022475"/>
    </source>
</evidence>
<dbReference type="InterPro" id="IPR017871">
    <property type="entry name" value="ABC_transporter-like_CS"/>
</dbReference>
<evidence type="ECO:0000256" key="9">
    <source>
        <dbReference type="SAM" id="Coils"/>
    </source>
</evidence>
<dbReference type="PANTHER" id="PTHR43790:SF1">
    <property type="entry name" value="XYLOSE IMPORT ATP-BINDING PROTEIN XYLG"/>
    <property type="match status" value="1"/>
</dbReference>
<dbReference type="Gene3D" id="3.40.50.300">
    <property type="entry name" value="P-loop containing nucleotide triphosphate hydrolases"/>
    <property type="match status" value="2"/>
</dbReference>
<dbReference type="InterPro" id="IPR003593">
    <property type="entry name" value="AAA+_ATPase"/>
</dbReference>
<evidence type="ECO:0000256" key="1">
    <source>
        <dbReference type="ARBA" id="ARBA00022448"/>
    </source>
</evidence>
<dbReference type="PROSITE" id="PS00211">
    <property type="entry name" value="ABC_TRANSPORTER_1"/>
    <property type="match status" value="1"/>
</dbReference>
<keyword evidence="4" id="KW-0677">Repeat</keyword>
<dbReference type="GO" id="GO:0016887">
    <property type="term" value="F:ATP hydrolysis activity"/>
    <property type="evidence" value="ECO:0007669"/>
    <property type="project" value="InterPro"/>
</dbReference>
<evidence type="ECO:0000256" key="8">
    <source>
        <dbReference type="ARBA" id="ARBA00023136"/>
    </source>
</evidence>
<evidence type="ECO:0000259" key="10">
    <source>
        <dbReference type="PROSITE" id="PS50893"/>
    </source>
</evidence>
<protein>
    <submittedName>
        <fullName evidence="11">Galactose/methyl galactoside import ATP-binding protein MglA</fullName>
        <ecNumber evidence="11">3.6.3.17</ecNumber>
    </submittedName>
</protein>
<dbReference type="Pfam" id="PF00005">
    <property type="entry name" value="ABC_tran"/>
    <property type="match status" value="2"/>
</dbReference>
<accession>A0A1V5SU45</accession>